<gene>
    <name evidence="9" type="ORF">E1301_Tti008712</name>
</gene>
<evidence type="ECO:0000256" key="6">
    <source>
        <dbReference type="ARBA" id="ARBA00022837"/>
    </source>
</evidence>
<evidence type="ECO:0000256" key="2">
    <source>
        <dbReference type="ARBA" id="ARBA00010147"/>
    </source>
</evidence>
<evidence type="ECO:0000256" key="1">
    <source>
        <dbReference type="ARBA" id="ARBA00002219"/>
    </source>
</evidence>
<feature type="domain" description="Fucolectin tachylectin-4 pentraxin-1" evidence="8">
    <location>
        <begin position="30"/>
        <end position="158"/>
    </location>
</feature>
<evidence type="ECO:0000313" key="9">
    <source>
        <dbReference type="EMBL" id="KAA0722788.1"/>
    </source>
</evidence>
<dbReference type="GO" id="GO:0001868">
    <property type="term" value="P:regulation of complement activation, lectin pathway"/>
    <property type="evidence" value="ECO:0007669"/>
    <property type="project" value="UniProtKB-ARBA"/>
</dbReference>
<keyword evidence="4" id="KW-0479">Metal-binding</keyword>
<keyword evidence="6" id="KW-0106">Calcium</keyword>
<dbReference type="PANTHER" id="PTHR45713:SF11">
    <property type="entry name" value="FUCOLECTIN TACHYLECTIN-4 PENTRAXIN-1 DOMAIN-CONTAINING PROTEIN"/>
    <property type="match status" value="1"/>
</dbReference>
<keyword evidence="5" id="KW-0430">Lectin</keyword>
<protein>
    <submittedName>
        <fullName evidence="9">Fucolectin-1</fullName>
    </submittedName>
</protein>
<dbReference type="SMART" id="SM00607">
    <property type="entry name" value="FTP"/>
    <property type="match status" value="1"/>
</dbReference>
<name>A0A5A9PLU2_9TELE</name>
<dbReference type="Proteomes" id="UP000324632">
    <property type="component" value="Chromosome 3"/>
</dbReference>
<organism evidence="9 10">
    <name type="scientific">Triplophysa tibetana</name>
    <dbReference type="NCBI Taxonomy" id="1572043"/>
    <lineage>
        <taxon>Eukaryota</taxon>
        <taxon>Metazoa</taxon>
        <taxon>Chordata</taxon>
        <taxon>Craniata</taxon>
        <taxon>Vertebrata</taxon>
        <taxon>Euteleostomi</taxon>
        <taxon>Actinopterygii</taxon>
        <taxon>Neopterygii</taxon>
        <taxon>Teleostei</taxon>
        <taxon>Ostariophysi</taxon>
        <taxon>Cypriniformes</taxon>
        <taxon>Nemacheilidae</taxon>
        <taxon>Triplophysa</taxon>
    </lineage>
</organism>
<evidence type="ECO:0000256" key="5">
    <source>
        <dbReference type="ARBA" id="ARBA00022734"/>
    </source>
</evidence>
<dbReference type="GO" id="GO:0010185">
    <property type="term" value="P:regulation of cellular defense response"/>
    <property type="evidence" value="ECO:0007669"/>
    <property type="project" value="UniProtKB-ARBA"/>
</dbReference>
<evidence type="ECO:0000313" key="10">
    <source>
        <dbReference type="Proteomes" id="UP000324632"/>
    </source>
</evidence>
<dbReference type="InterPro" id="IPR008979">
    <property type="entry name" value="Galactose-bd-like_sf"/>
</dbReference>
<sequence>MPLRPPREGRTRGASSLLRRDPEMCARDCGKNLALIGTATQSSTWRTWTAQHAIDGVRNGGDPDEVTFCSGTSDESNPWWRLDLQDYYAISTVIITARPDAYLEQTSGAEIRIGDSLENNGNNNPMWRRATETLCNGYSARLLKSVSNNGKNMLFVVPLQEQLAVEPLPFDSVEFAKMPQSNSWKNEIDPQKASRMFCEELLSQNVHCPPLSLLLNQFDTEDEQDSTLISFYKMNSANWSAPLKCRLAGDAAVGKGVNRHVFSLKSGFTLNLVPNPTNQDWLFQQLLSHASVLQKISWPKPFDEDDEDIALETVGMITGFMRNFTDEDTQCSVAVSSRRGLRVHKVAEEYTA</sequence>
<comment type="similarity">
    <text evidence="2">Belongs to the fucolectin family.</text>
</comment>
<evidence type="ECO:0000256" key="3">
    <source>
        <dbReference type="ARBA" id="ARBA00011233"/>
    </source>
</evidence>
<dbReference type="EMBL" id="SOYY01000003">
    <property type="protein sequence ID" value="KAA0722788.1"/>
    <property type="molecule type" value="Genomic_DNA"/>
</dbReference>
<evidence type="ECO:0000256" key="4">
    <source>
        <dbReference type="ARBA" id="ARBA00022723"/>
    </source>
</evidence>
<dbReference type="SUPFAM" id="SSF49785">
    <property type="entry name" value="Galactose-binding domain-like"/>
    <property type="match status" value="1"/>
</dbReference>
<comment type="caution">
    <text evidence="9">The sequence shown here is derived from an EMBL/GenBank/DDBJ whole genome shotgun (WGS) entry which is preliminary data.</text>
</comment>
<keyword evidence="7" id="KW-1015">Disulfide bond</keyword>
<dbReference type="Pfam" id="PF22633">
    <property type="entry name" value="F5_F8_type_C_2"/>
    <property type="match status" value="1"/>
</dbReference>
<dbReference type="Gene3D" id="2.60.120.260">
    <property type="entry name" value="Galactose-binding domain-like"/>
    <property type="match status" value="1"/>
</dbReference>
<dbReference type="GO" id="GO:0046872">
    <property type="term" value="F:metal ion binding"/>
    <property type="evidence" value="ECO:0007669"/>
    <property type="project" value="UniProtKB-KW"/>
</dbReference>
<dbReference type="GO" id="GO:0042806">
    <property type="term" value="F:fucose binding"/>
    <property type="evidence" value="ECO:0007669"/>
    <property type="project" value="UniProtKB-ARBA"/>
</dbReference>
<dbReference type="AlphaFoldDB" id="A0A5A9PLU2"/>
<dbReference type="InterPro" id="IPR051941">
    <property type="entry name" value="BG_Antigen-Binding_Lectin"/>
</dbReference>
<accession>A0A5A9PLU2</accession>
<reference evidence="9 10" key="1">
    <citation type="journal article" date="2019" name="Mol. Ecol. Resour.">
        <title>Chromosome-level genome assembly of Triplophysa tibetana, a fish adapted to the harsh high-altitude environment of the Tibetan Plateau.</title>
        <authorList>
            <person name="Yang X."/>
            <person name="Liu H."/>
            <person name="Ma Z."/>
            <person name="Zou Y."/>
            <person name="Zou M."/>
            <person name="Mao Y."/>
            <person name="Li X."/>
            <person name="Wang H."/>
            <person name="Chen T."/>
            <person name="Wang W."/>
            <person name="Yang R."/>
        </authorList>
    </citation>
    <scope>NUCLEOTIDE SEQUENCE [LARGE SCALE GENOMIC DNA]</scope>
    <source>
        <strain evidence="9">TTIB1903HZAU</strain>
        <tissue evidence="9">Muscle</tissue>
    </source>
</reference>
<comment type="function">
    <text evidence="1">Acts as a defensive agent. Recognizes blood group fucosylated oligosaccharides including A, B, H and Lewis B-type antigens. Does not recognize Lewis A antigen and has low affinity for monovalent haptens.</text>
</comment>
<keyword evidence="10" id="KW-1185">Reference proteome</keyword>
<dbReference type="InterPro" id="IPR006585">
    <property type="entry name" value="FTP1"/>
</dbReference>
<evidence type="ECO:0000256" key="7">
    <source>
        <dbReference type="ARBA" id="ARBA00023157"/>
    </source>
</evidence>
<evidence type="ECO:0000259" key="8">
    <source>
        <dbReference type="SMART" id="SM00607"/>
    </source>
</evidence>
<dbReference type="PANTHER" id="PTHR45713">
    <property type="entry name" value="FTP DOMAIN-CONTAINING PROTEIN"/>
    <property type="match status" value="1"/>
</dbReference>
<comment type="subunit">
    <text evidence="3">Homotrimer.</text>
</comment>
<proteinExistence type="inferred from homology"/>